<keyword evidence="3" id="KW-0378">Hydrolase</keyword>
<evidence type="ECO:0000256" key="1">
    <source>
        <dbReference type="SAM" id="Phobius"/>
    </source>
</evidence>
<gene>
    <name evidence="3" type="ORF">RNC47_00425</name>
</gene>
<dbReference type="EC" id="3.4.-.-" evidence="3"/>
<dbReference type="InterPro" id="IPR016047">
    <property type="entry name" value="M23ase_b-sheet_dom"/>
</dbReference>
<sequence>MLKTLSILRRTLMAAFFLQLVAGLWLDFSMLWGWLLVGGAILASIAAESAHRPAPKGEGASTKAAVEVGVPVTGRWSALNSPADKVPSHGTSGYGQSHAIDITAAPEDRPAPAFGWWPIARGNRAFPAFDQPLFAVADATVVHATDRHRDHLSRNSYPALAYLFLEGLVRDTAGPGRVVGNHLILDLGGGVYAMYAHLRRGSLTVRPGDRVTAGQPVARCGNSGNSTEPHLHFQLMDGPDLTTARGLPFTWRGVGVPANGERFSVSGDELSTTS</sequence>
<keyword evidence="1" id="KW-0812">Transmembrane</keyword>
<dbReference type="SUPFAM" id="SSF51261">
    <property type="entry name" value="Duplicated hybrid motif"/>
    <property type="match status" value="1"/>
</dbReference>
<dbReference type="Gene3D" id="2.70.70.10">
    <property type="entry name" value="Glucose Permease (Domain IIA)"/>
    <property type="match status" value="1"/>
</dbReference>
<name>A0ABU2LGS6_9ACTN</name>
<dbReference type="PANTHER" id="PTHR21666">
    <property type="entry name" value="PEPTIDASE-RELATED"/>
    <property type="match status" value="1"/>
</dbReference>
<reference evidence="4" key="1">
    <citation type="submission" date="2023-07" db="EMBL/GenBank/DDBJ databases">
        <title>30 novel species of actinomycetes from the DSMZ collection.</title>
        <authorList>
            <person name="Nouioui I."/>
        </authorList>
    </citation>
    <scope>NUCLEOTIDE SEQUENCE [LARGE SCALE GENOMIC DNA]</scope>
    <source>
        <strain evidence="4">DSM 44918</strain>
    </source>
</reference>
<comment type="caution">
    <text evidence="3">The sequence shown here is derived from an EMBL/GenBank/DDBJ whole genome shotgun (WGS) entry which is preliminary data.</text>
</comment>
<accession>A0ABU2LGS6</accession>
<keyword evidence="1" id="KW-1133">Transmembrane helix</keyword>
<dbReference type="GO" id="GO:0016787">
    <property type="term" value="F:hydrolase activity"/>
    <property type="evidence" value="ECO:0007669"/>
    <property type="project" value="UniProtKB-KW"/>
</dbReference>
<proteinExistence type="predicted"/>
<organism evidence="3 4">
    <name type="scientific">Streptomyces millisiae</name>
    <dbReference type="NCBI Taxonomy" id="3075542"/>
    <lineage>
        <taxon>Bacteria</taxon>
        <taxon>Bacillati</taxon>
        <taxon>Actinomycetota</taxon>
        <taxon>Actinomycetes</taxon>
        <taxon>Kitasatosporales</taxon>
        <taxon>Streptomycetaceae</taxon>
        <taxon>Streptomyces</taxon>
    </lineage>
</organism>
<dbReference type="CDD" id="cd12797">
    <property type="entry name" value="M23_peptidase"/>
    <property type="match status" value="1"/>
</dbReference>
<evidence type="ECO:0000313" key="4">
    <source>
        <dbReference type="Proteomes" id="UP001183420"/>
    </source>
</evidence>
<dbReference type="InterPro" id="IPR050570">
    <property type="entry name" value="Cell_wall_metabolism_enzyme"/>
</dbReference>
<dbReference type="PANTHER" id="PTHR21666:SF270">
    <property type="entry name" value="MUREIN HYDROLASE ACTIVATOR ENVC"/>
    <property type="match status" value="1"/>
</dbReference>
<keyword evidence="1" id="KW-0472">Membrane</keyword>
<feature type="domain" description="M23ase beta-sheet core" evidence="2">
    <location>
        <begin position="167"/>
        <end position="236"/>
    </location>
</feature>
<dbReference type="Proteomes" id="UP001183420">
    <property type="component" value="Unassembled WGS sequence"/>
</dbReference>
<protein>
    <submittedName>
        <fullName evidence="3">M23 family metallopeptidase</fullName>
        <ecNumber evidence="3">3.4.-.-</ecNumber>
    </submittedName>
</protein>
<dbReference type="RefSeq" id="WP_311594529.1">
    <property type="nucleotide sequence ID" value="NZ_JAVREM010000001.1"/>
</dbReference>
<dbReference type="Pfam" id="PF01551">
    <property type="entry name" value="Peptidase_M23"/>
    <property type="match status" value="1"/>
</dbReference>
<evidence type="ECO:0000313" key="3">
    <source>
        <dbReference type="EMBL" id="MDT0316795.1"/>
    </source>
</evidence>
<dbReference type="InterPro" id="IPR011055">
    <property type="entry name" value="Dup_hybrid_motif"/>
</dbReference>
<keyword evidence="4" id="KW-1185">Reference proteome</keyword>
<feature type="transmembrane region" description="Helical" evidence="1">
    <location>
        <begin position="7"/>
        <end position="25"/>
    </location>
</feature>
<evidence type="ECO:0000259" key="2">
    <source>
        <dbReference type="Pfam" id="PF01551"/>
    </source>
</evidence>
<dbReference type="EMBL" id="JAVREM010000001">
    <property type="protein sequence ID" value="MDT0316795.1"/>
    <property type="molecule type" value="Genomic_DNA"/>
</dbReference>